<name>A0A9Q1F406_SYNKA</name>
<dbReference type="EMBL" id="JAINUF010000009">
    <property type="protein sequence ID" value="KAJ8350583.1"/>
    <property type="molecule type" value="Genomic_DNA"/>
</dbReference>
<evidence type="ECO:0000313" key="1">
    <source>
        <dbReference type="EMBL" id="KAJ8350583.1"/>
    </source>
</evidence>
<accession>A0A9Q1F406</accession>
<gene>
    <name evidence="1" type="ORF">SKAU_G00257130</name>
</gene>
<dbReference type="AlphaFoldDB" id="A0A9Q1F406"/>
<sequence>MPTSWRVFLICSTVEKGFFFTIESILQSSTPVVFHGLPGCLPLLTSPVLSCFLSMYQTEFDAPHVLALSLIDLFRFFHPIP</sequence>
<dbReference type="Proteomes" id="UP001152622">
    <property type="component" value="Chromosome 9"/>
</dbReference>
<proteinExistence type="predicted"/>
<comment type="caution">
    <text evidence="1">The sequence shown here is derived from an EMBL/GenBank/DDBJ whole genome shotgun (WGS) entry which is preliminary data.</text>
</comment>
<organism evidence="1 2">
    <name type="scientific">Synaphobranchus kaupii</name>
    <name type="common">Kaup's arrowtooth eel</name>
    <dbReference type="NCBI Taxonomy" id="118154"/>
    <lineage>
        <taxon>Eukaryota</taxon>
        <taxon>Metazoa</taxon>
        <taxon>Chordata</taxon>
        <taxon>Craniata</taxon>
        <taxon>Vertebrata</taxon>
        <taxon>Euteleostomi</taxon>
        <taxon>Actinopterygii</taxon>
        <taxon>Neopterygii</taxon>
        <taxon>Teleostei</taxon>
        <taxon>Anguilliformes</taxon>
        <taxon>Synaphobranchidae</taxon>
        <taxon>Synaphobranchus</taxon>
    </lineage>
</organism>
<protein>
    <submittedName>
        <fullName evidence="1">Uncharacterized protein</fullName>
    </submittedName>
</protein>
<dbReference type="OrthoDB" id="10590090at2759"/>
<reference evidence="1" key="1">
    <citation type="journal article" date="2023" name="Science">
        <title>Genome structures resolve the early diversification of teleost fishes.</title>
        <authorList>
            <person name="Parey E."/>
            <person name="Louis A."/>
            <person name="Montfort J."/>
            <person name="Bouchez O."/>
            <person name="Roques C."/>
            <person name="Iampietro C."/>
            <person name="Lluch J."/>
            <person name="Castinel A."/>
            <person name="Donnadieu C."/>
            <person name="Desvignes T."/>
            <person name="Floi Bucao C."/>
            <person name="Jouanno E."/>
            <person name="Wen M."/>
            <person name="Mejri S."/>
            <person name="Dirks R."/>
            <person name="Jansen H."/>
            <person name="Henkel C."/>
            <person name="Chen W.J."/>
            <person name="Zahm M."/>
            <person name="Cabau C."/>
            <person name="Klopp C."/>
            <person name="Thompson A.W."/>
            <person name="Robinson-Rechavi M."/>
            <person name="Braasch I."/>
            <person name="Lecointre G."/>
            <person name="Bobe J."/>
            <person name="Postlethwait J.H."/>
            <person name="Berthelot C."/>
            <person name="Roest Crollius H."/>
            <person name="Guiguen Y."/>
        </authorList>
    </citation>
    <scope>NUCLEOTIDE SEQUENCE</scope>
    <source>
        <strain evidence="1">WJC10195</strain>
    </source>
</reference>
<evidence type="ECO:0000313" key="2">
    <source>
        <dbReference type="Proteomes" id="UP001152622"/>
    </source>
</evidence>
<keyword evidence="2" id="KW-1185">Reference proteome</keyword>